<evidence type="ECO:0000256" key="1">
    <source>
        <dbReference type="SAM" id="MobiDB-lite"/>
    </source>
</evidence>
<reference evidence="3 4" key="1">
    <citation type="submission" date="2020-06" db="EMBL/GenBank/DDBJ databases">
        <title>Actinomadura xiongansis sp. nov., isolated from soil of Baiyangdian.</title>
        <authorList>
            <person name="Zhang X."/>
        </authorList>
    </citation>
    <scope>NUCLEOTIDE SEQUENCE [LARGE SCALE GENOMIC DNA]</scope>
    <source>
        <strain evidence="3 4">HBUM206468</strain>
    </source>
</reference>
<feature type="signal peptide" evidence="2">
    <location>
        <begin position="1"/>
        <end position="32"/>
    </location>
</feature>
<feature type="compositionally biased region" description="Basic residues" evidence="1">
    <location>
        <begin position="234"/>
        <end position="245"/>
    </location>
</feature>
<dbReference type="RefSeq" id="WP_187247634.1">
    <property type="nucleotide sequence ID" value="NZ_BAAAOK010000005.1"/>
</dbReference>
<name>A0ABR7M1J5_9ACTN</name>
<gene>
    <name evidence="3" type="ORF">HKK74_34630</name>
</gene>
<keyword evidence="4" id="KW-1185">Reference proteome</keyword>
<evidence type="ECO:0000313" key="4">
    <source>
        <dbReference type="Proteomes" id="UP000805614"/>
    </source>
</evidence>
<evidence type="ECO:0000256" key="2">
    <source>
        <dbReference type="SAM" id="SignalP"/>
    </source>
</evidence>
<evidence type="ECO:0000313" key="3">
    <source>
        <dbReference type="EMBL" id="MBC6470590.1"/>
    </source>
</evidence>
<sequence>MITSLGKHAVVAATVAALGGLMAIAAQKPAHAGSFSAAYTCTVPVLGSRIVGLDGWLTSPGQTAAGSPAGFRLHISRLNLGSPVAIGSWNASAWVDVSGAESTSFQLTGSGGFVPARQPISGDLTGDWAPAAPGTDLLSVNSITLNVNTPVTGDVTVQCVPRLPRPVAETLMVVPQYQPGVTRPVVVLPHPGWSRPIGPPYHHHHHHPGWSRPIVRPQHHHQHHPGLSRPVVRPQHHHHGRPAAS</sequence>
<feature type="chain" id="PRO_5045326628" evidence="2">
    <location>
        <begin position="33"/>
        <end position="245"/>
    </location>
</feature>
<organism evidence="3 4">
    <name type="scientific">Actinomadura alba</name>
    <dbReference type="NCBI Taxonomy" id="406431"/>
    <lineage>
        <taxon>Bacteria</taxon>
        <taxon>Bacillati</taxon>
        <taxon>Actinomycetota</taxon>
        <taxon>Actinomycetes</taxon>
        <taxon>Streptosporangiales</taxon>
        <taxon>Thermomonosporaceae</taxon>
        <taxon>Actinomadura</taxon>
    </lineage>
</organism>
<keyword evidence="2" id="KW-0732">Signal</keyword>
<proteinExistence type="predicted"/>
<protein>
    <submittedName>
        <fullName evidence="3">Uncharacterized protein</fullName>
    </submittedName>
</protein>
<accession>A0ABR7M1J5</accession>
<feature type="compositionally biased region" description="Basic residues" evidence="1">
    <location>
        <begin position="217"/>
        <end position="226"/>
    </location>
</feature>
<dbReference type="Proteomes" id="UP000805614">
    <property type="component" value="Unassembled WGS sequence"/>
</dbReference>
<comment type="caution">
    <text evidence="3">The sequence shown here is derived from an EMBL/GenBank/DDBJ whole genome shotgun (WGS) entry which is preliminary data.</text>
</comment>
<feature type="region of interest" description="Disordered" evidence="1">
    <location>
        <begin position="198"/>
        <end position="245"/>
    </location>
</feature>
<dbReference type="EMBL" id="JABVEC010000044">
    <property type="protein sequence ID" value="MBC6470590.1"/>
    <property type="molecule type" value="Genomic_DNA"/>
</dbReference>